<accession>A0A2U3L9Z0</accession>
<sequence length="56" mass="6365">MEERPFKAALDASEMRALLGWWSPFNRGETAPGLKPNQIPTERGAKAPLFHPHRRP</sequence>
<protein>
    <submittedName>
        <fullName evidence="2">Uncharacterized protein</fullName>
    </submittedName>
</protein>
<dbReference type="EMBL" id="OMOD01000186">
    <property type="protein sequence ID" value="SPF48754.1"/>
    <property type="molecule type" value="Genomic_DNA"/>
</dbReference>
<evidence type="ECO:0000313" key="2">
    <source>
        <dbReference type="EMBL" id="SPF48754.1"/>
    </source>
</evidence>
<evidence type="ECO:0000313" key="3">
    <source>
        <dbReference type="Proteomes" id="UP000238701"/>
    </source>
</evidence>
<proteinExistence type="predicted"/>
<name>A0A2U3L9Z0_9BACT</name>
<organism evidence="2 3">
    <name type="scientific">Candidatus Sulfotelmatobacter kueseliae</name>
    <dbReference type="NCBI Taxonomy" id="2042962"/>
    <lineage>
        <taxon>Bacteria</taxon>
        <taxon>Pseudomonadati</taxon>
        <taxon>Acidobacteriota</taxon>
        <taxon>Terriglobia</taxon>
        <taxon>Terriglobales</taxon>
        <taxon>Candidatus Korobacteraceae</taxon>
        <taxon>Candidatus Sulfotelmatobacter</taxon>
    </lineage>
</organism>
<gene>
    <name evidence="2" type="ORF">SBA1_880034</name>
</gene>
<dbReference type="Proteomes" id="UP000238701">
    <property type="component" value="Unassembled WGS sequence"/>
</dbReference>
<dbReference type="AlphaFoldDB" id="A0A2U3L9Z0"/>
<evidence type="ECO:0000256" key="1">
    <source>
        <dbReference type="SAM" id="MobiDB-lite"/>
    </source>
</evidence>
<feature type="region of interest" description="Disordered" evidence="1">
    <location>
        <begin position="25"/>
        <end position="56"/>
    </location>
</feature>
<reference evidence="3" key="1">
    <citation type="submission" date="2018-02" db="EMBL/GenBank/DDBJ databases">
        <authorList>
            <person name="Hausmann B."/>
        </authorList>
    </citation>
    <scope>NUCLEOTIDE SEQUENCE [LARGE SCALE GENOMIC DNA]</scope>
    <source>
        <strain evidence="3">Peat soil MAG SbA1</strain>
    </source>
</reference>